<proteinExistence type="predicted"/>
<accession>A0A8J3C5H5</accession>
<evidence type="ECO:0000313" key="3">
    <source>
        <dbReference type="Proteomes" id="UP000637578"/>
    </source>
</evidence>
<feature type="transmembrane region" description="Helical" evidence="1">
    <location>
        <begin position="114"/>
        <end position="139"/>
    </location>
</feature>
<feature type="transmembrane region" description="Helical" evidence="1">
    <location>
        <begin position="183"/>
        <end position="203"/>
    </location>
</feature>
<feature type="transmembrane region" description="Helical" evidence="1">
    <location>
        <begin position="151"/>
        <end position="176"/>
    </location>
</feature>
<evidence type="ECO:0000256" key="1">
    <source>
        <dbReference type="SAM" id="Phobius"/>
    </source>
</evidence>
<feature type="transmembrane region" description="Helical" evidence="1">
    <location>
        <begin position="262"/>
        <end position="283"/>
    </location>
</feature>
<keyword evidence="1" id="KW-0472">Membrane</keyword>
<dbReference type="RefSeq" id="WP_189052755.1">
    <property type="nucleotide sequence ID" value="NZ_BMMK01000001.1"/>
</dbReference>
<dbReference type="GO" id="GO:0140359">
    <property type="term" value="F:ABC-type transporter activity"/>
    <property type="evidence" value="ECO:0007669"/>
    <property type="project" value="InterPro"/>
</dbReference>
<gene>
    <name evidence="2" type="ORF">GCM10012275_00500</name>
</gene>
<keyword evidence="1" id="KW-0812">Transmembrane</keyword>
<reference evidence="2" key="1">
    <citation type="journal article" date="2014" name="Int. J. Syst. Evol. Microbiol.">
        <title>Complete genome sequence of Corynebacterium casei LMG S-19264T (=DSM 44701T), isolated from a smear-ripened cheese.</title>
        <authorList>
            <consortium name="US DOE Joint Genome Institute (JGI-PGF)"/>
            <person name="Walter F."/>
            <person name="Albersmeier A."/>
            <person name="Kalinowski J."/>
            <person name="Ruckert C."/>
        </authorList>
    </citation>
    <scope>NUCLEOTIDE SEQUENCE</scope>
    <source>
        <strain evidence="2">CGMCC 4.5737</strain>
    </source>
</reference>
<name>A0A8J3C5H5_9PSEU</name>
<dbReference type="GO" id="GO:0005886">
    <property type="term" value="C:plasma membrane"/>
    <property type="evidence" value="ECO:0007669"/>
    <property type="project" value="UniProtKB-SubCell"/>
</dbReference>
<feature type="transmembrane region" description="Helical" evidence="1">
    <location>
        <begin position="21"/>
        <end position="44"/>
    </location>
</feature>
<dbReference type="AlphaFoldDB" id="A0A8J3C5H5"/>
<feature type="transmembrane region" description="Helical" evidence="1">
    <location>
        <begin position="64"/>
        <end position="87"/>
    </location>
</feature>
<dbReference type="Proteomes" id="UP000637578">
    <property type="component" value="Unassembled WGS sequence"/>
</dbReference>
<organism evidence="2 3">
    <name type="scientific">Longimycelium tulufanense</name>
    <dbReference type="NCBI Taxonomy" id="907463"/>
    <lineage>
        <taxon>Bacteria</taxon>
        <taxon>Bacillati</taxon>
        <taxon>Actinomycetota</taxon>
        <taxon>Actinomycetes</taxon>
        <taxon>Pseudonocardiales</taxon>
        <taxon>Pseudonocardiaceae</taxon>
        <taxon>Longimycelium</taxon>
    </lineage>
</organism>
<sequence length="290" mass="30588">MGGLIRAEFRKIFTVNLWWGLLIPTVLLGVAWSWMITAGAASFLDTLKQEPVLADVPFDDMMVSVFGFARAANLTTIFPMIFGALAVSTEYHRKTITTTFLTAANRGSTLVAKLVTYSVLGVGLGVLVAASASLGVVLGAGSTPLPGGAGWFLLFLTTVLETALWTLFGVGVGALLSNVFASVIGLIVYVLLIENMLLFFGILPNFENFPSVLPNASASAIPGAVAADLFVDKLGPLVSGRDMEDVRTVLNAVAGAPGAMPWWANTLIFLGYTVVVLGLGWVASTKRDIT</sequence>
<evidence type="ECO:0000313" key="2">
    <source>
        <dbReference type="EMBL" id="GGM33023.1"/>
    </source>
</evidence>
<comment type="caution">
    <text evidence="2">The sequence shown here is derived from an EMBL/GenBank/DDBJ whole genome shotgun (WGS) entry which is preliminary data.</text>
</comment>
<keyword evidence="1" id="KW-1133">Transmembrane helix</keyword>
<dbReference type="Pfam" id="PF12679">
    <property type="entry name" value="ABC2_membrane_2"/>
    <property type="match status" value="1"/>
</dbReference>
<protein>
    <submittedName>
        <fullName evidence="2">ABC transporter permease</fullName>
    </submittedName>
</protein>
<dbReference type="EMBL" id="BMMK01000001">
    <property type="protein sequence ID" value="GGM33023.1"/>
    <property type="molecule type" value="Genomic_DNA"/>
</dbReference>
<keyword evidence="3" id="KW-1185">Reference proteome</keyword>
<reference evidence="2" key="2">
    <citation type="submission" date="2020-09" db="EMBL/GenBank/DDBJ databases">
        <authorList>
            <person name="Sun Q."/>
            <person name="Zhou Y."/>
        </authorList>
    </citation>
    <scope>NUCLEOTIDE SEQUENCE</scope>
    <source>
        <strain evidence="2">CGMCC 4.5737</strain>
    </source>
</reference>